<name>A0A0E9X672_ANGAN</name>
<reference evidence="1" key="2">
    <citation type="journal article" date="2015" name="Fish Shellfish Immunol.">
        <title>Early steps in the European eel (Anguilla anguilla)-Vibrio vulnificus interaction in the gills: Role of the RtxA13 toxin.</title>
        <authorList>
            <person name="Callol A."/>
            <person name="Pajuelo D."/>
            <person name="Ebbesson L."/>
            <person name="Teles M."/>
            <person name="MacKenzie S."/>
            <person name="Amaro C."/>
        </authorList>
    </citation>
    <scope>NUCLEOTIDE SEQUENCE</scope>
</reference>
<protein>
    <submittedName>
        <fullName evidence="1">Uncharacterized protein</fullName>
    </submittedName>
</protein>
<sequence length="71" mass="8187">MVVMWIISHKCIPYAFQFITKFACQHCCVICQLHLKSKMSHMAISVHNMCESLSKPKTNSLVTDIYFCVAF</sequence>
<evidence type="ECO:0000313" key="1">
    <source>
        <dbReference type="EMBL" id="JAH97355.1"/>
    </source>
</evidence>
<dbReference type="EMBL" id="GBXM01011222">
    <property type="protein sequence ID" value="JAH97355.1"/>
    <property type="molecule type" value="Transcribed_RNA"/>
</dbReference>
<organism evidence="1">
    <name type="scientific">Anguilla anguilla</name>
    <name type="common">European freshwater eel</name>
    <name type="synonym">Muraena anguilla</name>
    <dbReference type="NCBI Taxonomy" id="7936"/>
    <lineage>
        <taxon>Eukaryota</taxon>
        <taxon>Metazoa</taxon>
        <taxon>Chordata</taxon>
        <taxon>Craniata</taxon>
        <taxon>Vertebrata</taxon>
        <taxon>Euteleostomi</taxon>
        <taxon>Actinopterygii</taxon>
        <taxon>Neopterygii</taxon>
        <taxon>Teleostei</taxon>
        <taxon>Anguilliformes</taxon>
        <taxon>Anguillidae</taxon>
        <taxon>Anguilla</taxon>
    </lineage>
</organism>
<reference evidence="1" key="1">
    <citation type="submission" date="2014-11" db="EMBL/GenBank/DDBJ databases">
        <authorList>
            <person name="Amaro Gonzalez C."/>
        </authorList>
    </citation>
    <scope>NUCLEOTIDE SEQUENCE</scope>
</reference>
<dbReference type="AlphaFoldDB" id="A0A0E9X672"/>
<accession>A0A0E9X672</accession>
<proteinExistence type="predicted"/>